<protein>
    <submittedName>
        <fullName evidence="2">Uncharacterized protein</fullName>
    </submittedName>
</protein>
<dbReference type="GO" id="GO:0005737">
    <property type="term" value="C:cytoplasm"/>
    <property type="evidence" value="ECO:0007669"/>
    <property type="project" value="TreeGrafter"/>
</dbReference>
<feature type="compositionally biased region" description="Basic and acidic residues" evidence="1">
    <location>
        <begin position="28"/>
        <end position="38"/>
    </location>
</feature>
<accession>A0AAN8P0B4</accession>
<dbReference type="InterPro" id="IPR050931">
    <property type="entry name" value="Mito_Protein_Transport_Metaxin"/>
</dbReference>
<feature type="compositionally biased region" description="Basic and acidic residues" evidence="1">
    <location>
        <begin position="1"/>
        <end position="21"/>
    </location>
</feature>
<sequence>MASENKATEETKEIKEEKEQINDSNKMTTEEKEGKTEAAVETPVQPPKPVVHKQNYEKDVVYLYQFSRTPVIPSLSPYCLKVETWLRLAGIKYEYQIKGRLQHVLQTPMGFFICMVNYYSIQKEAFYDVEGERILCITFDRHNNQMH</sequence>
<comment type="caution">
    <text evidence="2">The sequence shown here is derived from an EMBL/GenBank/DDBJ whole genome shotgun (WGS) entry which is preliminary data.</text>
</comment>
<evidence type="ECO:0000256" key="1">
    <source>
        <dbReference type="SAM" id="MobiDB-lite"/>
    </source>
</evidence>
<name>A0AAN8P0B4_POLSC</name>
<evidence type="ECO:0000313" key="3">
    <source>
        <dbReference type="Proteomes" id="UP001372834"/>
    </source>
</evidence>
<dbReference type="EMBL" id="JAWJWE010000036">
    <property type="protein sequence ID" value="KAK6629086.1"/>
    <property type="molecule type" value="Genomic_DNA"/>
</dbReference>
<dbReference type="AlphaFoldDB" id="A0AAN8P0B4"/>
<organism evidence="2 3">
    <name type="scientific">Polyplax serrata</name>
    <name type="common">Common mouse louse</name>
    <dbReference type="NCBI Taxonomy" id="468196"/>
    <lineage>
        <taxon>Eukaryota</taxon>
        <taxon>Metazoa</taxon>
        <taxon>Ecdysozoa</taxon>
        <taxon>Arthropoda</taxon>
        <taxon>Hexapoda</taxon>
        <taxon>Insecta</taxon>
        <taxon>Pterygota</taxon>
        <taxon>Neoptera</taxon>
        <taxon>Paraneoptera</taxon>
        <taxon>Psocodea</taxon>
        <taxon>Troctomorpha</taxon>
        <taxon>Phthiraptera</taxon>
        <taxon>Anoplura</taxon>
        <taxon>Polyplacidae</taxon>
        <taxon>Polyplax</taxon>
    </lineage>
</organism>
<dbReference type="PANTHER" id="PTHR12289:SF41">
    <property type="entry name" value="FAILED AXON CONNECTIONS-RELATED"/>
    <property type="match status" value="1"/>
</dbReference>
<proteinExistence type="predicted"/>
<dbReference type="Proteomes" id="UP001372834">
    <property type="component" value="Unassembled WGS sequence"/>
</dbReference>
<dbReference type="PANTHER" id="PTHR12289">
    <property type="entry name" value="METAXIN RELATED"/>
    <property type="match status" value="1"/>
</dbReference>
<gene>
    <name evidence="2" type="ORF">RUM43_002903</name>
</gene>
<evidence type="ECO:0000313" key="2">
    <source>
        <dbReference type="EMBL" id="KAK6629086.1"/>
    </source>
</evidence>
<feature type="region of interest" description="Disordered" evidence="1">
    <location>
        <begin position="1"/>
        <end position="50"/>
    </location>
</feature>
<reference evidence="2 3" key="1">
    <citation type="submission" date="2023-10" db="EMBL/GenBank/DDBJ databases">
        <title>Genomes of two closely related lineages of the louse Polyplax serrata with different host specificities.</title>
        <authorList>
            <person name="Martinu J."/>
            <person name="Tarabai H."/>
            <person name="Stefka J."/>
            <person name="Hypsa V."/>
        </authorList>
    </citation>
    <scope>NUCLEOTIDE SEQUENCE [LARGE SCALE GENOMIC DNA]</scope>
    <source>
        <strain evidence="2">HR10_N</strain>
    </source>
</reference>